<dbReference type="GO" id="GO:0020037">
    <property type="term" value="F:heme binding"/>
    <property type="evidence" value="ECO:0007669"/>
    <property type="project" value="InterPro"/>
</dbReference>
<dbReference type="PRINTS" id="PR00385">
    <property type="entry name" value="P450"/>
</dbReference>
<comment type="caution">
    <text evidence="3">The sequence shown here is derived from an EMBL/GenBank/DDBJ whole genome shotgun (WGS) entry which is preliminary data.</text>
</comment>
<dbReference type="SUPFAM" id="SSF48264">
    <property type="entry name" value="Cytochrome P450"/>
    <property type="match status" value="1"/>
</dbReference>
<protein>
    <submittedName>
        <fullName evidence="3">Cytochrome P450</fullName>
    </submittedName>
</protein>
<dbReference type="PANTHER" id="PTHR46696">
    <property type="entry name" value="P450, PUTATIVE (EUROFUNG)-RELATED"/>
    <property type="match status" value="1"/>
</dbReference>
<sequence>MHRRGGQQPGLRRAPPGRPPDRGAAGVTRQLTADPYPLLARLRATEPVSWRPELDGWLVTRHDLALRVMRDAATFTVDDPRFSTARVVGPSMLSLEAAEHTRHRAPFARHFRPREIEDRFAGFVRAECARLVDGFAAAGRAELRRELAGPLSVAVVAEALGLADTDTARVLAWYDAIVSTVDDISAGRPPGSGGAEAFGELRAHLEGSVGRRSLLTEAATALELPEVVSNAAVLMFGGIETTEGMIANLLRHLLREPSPPDRARLPAAIEESLRLEPAAAVVDRYATRDVSLAGASIARGDLVTVSLTAANRDPAVFANPDVFDPGRPDLRKQLAFAHGPHFCLGADLARLEARIAVETVFDRLPGIALESDVAPSGLVFRKPAAVPARWLPS</sequence>
<dbReference type="InterPro" id="IPR036396">
    <property type="entry name" value="Cyt_P450_sf"/>
</dbReference>
<comment type="similarity">
    <text evidence="1">Belongs to the cytochrome P450 family.</text>
</comment>
<dbReference type="InterPro" id="IPR001128">
    <property type="entry name" value="Cyt_P450"/>
</dbReference>
<dbReference type="PRINTS" id="PR00359">
    <property type="entry name" value="BP450"/>
</dbReference>
<dbReference type="OrthoDB" id="142769at2"/>
<accession>A0A427T4Z2</accession>
<evidence type="ECO:0000256" key="1">
    <source>
        <dbReference type="ARBA" id="ARBA00010617"/>
    </source>
</evidence>
<dbReference type="PANTHER" id="PTHR46696:SF3">
    <property type="entry name" value="PULCHERRIMINIC ACID SYNTHASE"/>
    <property type="match status" value="1"/>
</dbReference>
<dbReference type="InterPro" id="IPR002397">
    <property type="entry name" value="Cyt_P450_B"/>
</dbReference>
<evidence type="ECO:0000313" key="3">
    <source>
        <dbReference type="EMBL" id="RSD14028.1"/>
    </source>
</evidence>
<reference evidence="3 4" key="1">
    <citation type="submission" date="2018-12" db="EMBL/GenBank/DDBJ databases">
        <title>Amycolatopsis eburnea sp. nov. actinomycete associate with arbuscular mycorrhiza fungal spore.</title>
        <authorList>
            <person name="Lumyong S."/>
            <person name="Chaiya L."/>
        </authorList>
    </citation>
    <scope>NUCLEOTIDE SEQUENCE [LARGE SCALE GENOMIC DNA]</scope>
    <source>
        <strain evidence="3 4">GLM-1</strain>
    </source>
</reference>
<feature type="region of interest" description="Disordered" evidence="2">
    <location>
        <begin position="1"/>
        <end position="30"/>
    </location>
</feature>
<dbReference type="EMBL" id="RSEC01000058">
    <property type="protein sequence ID" value="RSD14028.1"/>
    <property type="molecule type" value="Genomic_DNA"/>
</dbReference>
<dbReference type="Pfam" id="PF00067">
    <property type="entry name" value="p450"/>
    <property type="match status" value="1"/>
</dbReference>
<gene>
    <name evidence="3" type="ORF">EIY87_30745</name>
</gene>
<dbReference type="Proteomes" id="UP000267081">
    <property type="component" value="Unassembled WGS sequence"/>
</dbReference>
<dbReference type="GO" id="GO:0005506">
    <property type="term" value="F:iron ion binding"/>
    <property type="evidence" value="ECO:0007669"/>
    <property type="project" value="InterPro"/>
</dbReference>
<dbReference type="GO" id="GO:0004497">
    <property type="term" value="F:monooxygenase activity"/>
    <property type="evidence" value="ECO:0007669"/>
    <property type="project" value="InterPro"/>
</dbReference>
<dbReference type="Gene3D" id="1.10.630.10">
    <property type="entry name" value="Cytochrome P450"/>
    <property type="match status" value="1"/>
</dbReference>
<proteinExistence type="inferred from homology"/>
<evidence type="ECO:0000256" key="2">
    <source>
        <dbReference type="SAM" id="MobiDB-lite"/>
    </source>
</evidence>
<evidence type="ECO:0000313" key="4">
    <source>
        <dbReference type="Proteomes" id="UP000267081"/>
    </source>
</evidence>
<name>A0A427T4Z2_9PSEU</name>
<keyword evidence="4" id="KW-1185">Reference proteome</keyword>
<organism evidence="3 4">
    <name type="scientific">Amycolatopsis eburnea</name>
    <dbReference type="NCBI Taxonomy" id="2267691"/>
    <lineage>
        <taxon>Bacteria</taxon>
        <taxon>Bacillati</taxon>
        <taxon>Actinomycetota</taxon>
        <taxon>Actinomycetes</taxon>
        <taxon>Pseudonocardiales</taxon>
        <taxon>Pseudonocardiaceae</taxon>
        <taxon>Amycolatopsis</taxon>
    </lineage>
</organism>
<dbReference type="GO" id="GO:0016705">
    <property type="term" value="F:oxidoreductase activity, acting on paired donors, with incorporation or reduction of molecular oxygen"/>
    <property type="evidence" value="ECO:0007669"/>
    <property type="project" value="InterPro"/>
</dbReference>
<dbReference type="AlphaFoldDB" id="A0A427T4Z2"/>